<dbReference type="InterPro" id="IPR027417">
    <property type="entry name" value="P-loop_NTPase"/>
</dbReference>
<feature type="compositionally biased region" description="Basic and acidic residues" evidence="3">
    <location>
        <begin position="1"/>
        <end position="11"/>
    </location>
</feature>
<name>A0A3N0AYI3_9ACTN</name>
<dbReference type="OrthoDB" id="9811338at2"/>
<dbReference type="InterPro" id="IPR006073">
    <property type="entry name" value="GTP-bd"/>
</dbReference>
<dbReference type="InterPro" id="IPR040644">
    <property type="entry name" value="HydF_tetramer"/>
</dbReference>
<dbReference type="RefSeq" id="WP_123208874.1">
    <property type="nucleotide sequence ID" value="NZ_JBHTHO010000009.1"/>
</dbReference>
<evidence type="ECO:0000259" key="6">
    <source>
        <dbReference type="Pfam" id="PF18133"/>
    </source>
</evidence>
<dbReference type="InterPro" id="IPR005225">
    <property type="entry name" value="Small_GTP-bd"/>
</dbReference>
<dbReference type="CDD" id="cd00880">
    <property type="entry name" value="Era_like"/>
    <property type="match status" value="1"/>
</dbReference>
<proteinExistence type="predicted"/>
<dbReference type="Gene3D" id="3.40.50.11420">
    <property type="match status" value="1"/>
</dbReference>
<dbReference type="Gene3D" id="3.40.50.300">
    <property type="entry name" value="P-loop containing nucleotide triphosphate hydrolases"/>
    <property type="match status" value="1"/>
</dbReference>
<gene>
    <name evidence="7" type="primary">hydF</name>
    <name evidence="7" type="ORF">DMP06_06165</name>
</gene>
<evidence type="ECO:0000259" key="4">
    <source>
        <dbReference type="Pfam" id="PF01926"/>
    </source>
</evidence>
<feature type="region of interest" description="Disordered" evidence="3">
    <location>
        <begin position="1"/>
        <end position="25"/>
    </location>
</feature>
<comment type="caution">
    <text evidence="7">The sequence shown here is derived from an EMBL/GenBank/DDBJ whole genome shotgun (WGS) entry which is preliminary data.</text>
</comment>
<evidence type="ECO:0000259" key="5">
    <source>
        <dbReference type="Pfam" id="PF18128"/>
    </source>
</evidence>
<feature type="domain" description="Hydrogen maturase F tetramerization" evidence="6">
    <location>
        <begin position="318"/>
        <end position="429"/>
    </location>
</feature>
<reference evidence="8" key="1">
    <citation type="submission" date="2018-05" db="EMBL/GenBank/DDBJ databases">
        <title>Genome Sequencing of selected type strains of the family Eggerthellaceae.</title>
        <authorList>
            <person name="Danylec N."/>
            <person name="Stoll D.A."/>
            <person name="Doetsch A."/>
            <person name="Huch M."/>
        </authorList>
    </citation>
    <scope>NUCLEOTIDE SEQUENCE [LARGE SCALE GENOMIC DNA]</scope>
    <source>
        <strain evidence="8">DSM 24851</strain>
    </source>
</reference>
<dbReference type="GO" id="GO:0005737">
    <property type="term" value="C:cytoplasm"/>
    <property type="evidence" value="ECO:0007669"/>
    <property type="project" value="TreeGrafter"/>
</dbReference>
<keyword evidence="2" id="KW-0342">GTP-binding</keyword>
<dbReference type="GO" id="GO:0005525">
    <property type="term" value="F:GTP binding"/>
    <property type="evidence" value="ECO:0007669"/>
    <property type="project" value="UniProtKB-KW"/>
</dbReference>
<organism evidence="7 8">
    <name type="scientific">Slackia equolifaciens</name>
    <dbReference type="NCBI Taxonomy" id="498718"/>
    <lineage>
        <taxon>Bacteria</taxon>
        <taxon>Bacillati</taxon>
        <taxon>Actinomycetota</taxon>
        <taxon>Coriobacteriia</taxon>
        <taxon>Eggerthellales</taxon>
        <taxon>Eggerthellaceae</taxon>
        <taxon>Slackia</taxon>
    </lineage>
</organism>
<dbReference type="InterPro" id="IPR023873">
    <property type="entry name" value="FeFe-hyd_GTPase_HydF"/>
</dbReference>
<keyword evidence="1" id="KW-0547">Nucleotide-binding</keyword>
<dbReference type="Pfam" id="PF18128">
    <property type="entry name" value="HydF_dimer"/>
    <property type="match status" value="1"/>
</dbReference>
<evidence type="ECO:0000313" key="8">
    <source>
        <dbReference type="Proteomes" id="UP000269591"/>
    </source>
</evidence>
<dbReference type="EMBL" id="QIBX01000009">
    <property type="protein sequence ID" value="RNL39917.1"/>
    <property type="molecule type" value="Genomic_DNA"/>
</dbReference>
<dbReference type="Pfam" id="PF18133">
    <property type="entry name" value="HydF_tetramer"/>
    <property type="match status" value="1"/>
</dbReference>
<dbReference type="Gene3D" id="3.40.50.11410">
    <property type="match status" value="1"/>
</dbReference>
<protein>
    <submittedName>
        <fullName evidence="7">[FeFe] hydrogenase H-cluster maturation GTPase HydF</fullName>
    </submittedName>
</protein>
<feature type="domain" description="Hydrogen maturase F dimerization" evidence="5">
    <location>
        <begin position="212"/>
        <end position="310"/>
    </location>
</feature>
<dbReference type="NCBIfam" id="TIGR03918">
    <property type="entry name" value="GTP_HydF"/>
    <property type="match status" value="1"/>
</dbReference>
<evidence type="ECO:0000256" key="2">
    <source>
        <dbReference type="ARBA" id="ARBA00023134"/>
    </source>
</evidence>
<evidence type="ECO:0000256" key="3">
    <source>
        <dbReference type="SAM" id="MobiDB-lite"/>
    </source>
</evidence>
<sequence>MVKTESREGSRSEATSVRESGDALMRAPRGSRLGIGLFGRRNVGKSSVLNAITNQQASIVSDYAGTTTDPVDKPMELLPLGPVLFVDTAGIDDEGEVGRLRIERTEQVYSRCDMGVLVTEAGVWGAYEDRILAKLQDEGIPVILVFNKTDLLPLHAAGGADGLMELCREGIPAAARGLPAVCMAASERKGVAELRQALLDNAPDSFVNAPAILSDIVPAGSVVVLVIPIDKEAPRGRLILPQVQTIRDLLDGGCIPLCVRDTELPAALAALEEPPALVVTDSQAFGSVAAMVPDSIPLTGFSVAFARNKGDLLTQAMGTLAIAGLTEESRVLIAEACTHHPIEEDIGTVKIPRLLRKRVGEGLTIDNVRGADFPANLGDYDLVIHCGGCMFTRRQVLSRVRACVEAGVPVSNYGLTIAYCTGVFERSIRAFPWVAEQVMEGSARSA</sequence>
<evidence type="ECO:0000256" key="1">
    <source>
        <dbReference type="ARBA" id="ARBA00022741"/>
    </source>
</evidence>
<dbReference type="SUPFAM" id="SSF52540">
    <property type="entry name" value="P-loop containing nucleoside triphosphate hydrolases"/>
    <property type="match status" value="1"/>
</dbReference>
<dbReference type="PANTHER" id="PTHR42714">
    <property type="entry name" value="TRNA MODIFICATION GTPASE GTPBP3"/>
    <property type="match status" value="1"/>
</dbReference>
<dbReference type="AlphaFoldDB" id="A0A3N0AYI3"/>
<dbReference type="Proteomes" id="UP000269591">
    <property type="component" value="Unassembled WGS sequence"/>
</dbReference>
<dbReference type="GO" id="GO:0002098">
    <property type="term" value="P:tRNA wobble uridine modification"/>
    <property type="evidence" value="ECO:0007669"/>
    <property type="project" value="TreeGrafter"/>
</dbReference>
<dbReference type="GO" id="GO:0030488">
    <property type="term" value="P:tRNA methylation"/>
    <property type="evidence" value="ECO:0007669"/>
    <property type="project" value="TreeGrafter"/>
</dbReference>
<dbReference type="PANTHER" id="PTHR42714:SF6">
    <property type="entry name" value="TRANSLATION INITIATION FACTOR IF-2"/>
    <property type="match status" value="1"/>
</dbReference>
<feature type="domain" description="G" evidence="4">
    <location>
        <begin position="35"/>
        <end position="148"/>
    </location>
</feature>
<accession>A0A3N0AYI3</accession>
<keyword evidence="8" id="KW-1185">Reference proteome</keyword>
<dbReference type="Pfam" id="PF01926">
    <property type="entry name" value="MMR_HSR1"/>
    <property type="match status" value="1"/>
</dbReference>
<evidence type="ECO:0000313" key="7">
    <source>
        <dbReference type="EMBL" id="RNL39917.1"/>
    </source>
</evidence>
<dbReference type="InterPro" id="IPR041606">
    <property type="entry name" value="HydF_dimer"/>
</dbReference>
<dbReference type="NCBIfam" id="TIGR00231">
    <property type="entry name" value="small_GTP"/>
    <property type="match status" value="1"/>
</dbReference>